<dbReference type="InterPro" id="IPR000917">
    <property type="entry name" value="Sulfatase_N"/>
</dbReference>
<keyword evidence="2" id="KW-0479">Metal-binding</keyword>
<dbReference type="PROSITE" id="PS51318">
    <property type="entry name" value="TAT"/>
    <property type="match status" value="1"/>
</dbReference>
<keyword evidence="6" id="KW-0732">Signal</keyword>
<evidence type="ECO:0000313" key="9">
    <source>
        <dbReference type="Proteomes" id="UP000248021"/>
    </source>
</evidence>
<name>A0A2V3TVQ3_9HYPH</name>
<evidence type="ECO:0000256" key="2">
    <source>
        <dbReference type="ARBA" id="ARBA00022723"/>
    </source>
</evidence>
<dbReference type="Pfam" id="PF00884">
    <property type="entry name" value="Sulfatase"/>
    <property type="match status" value="1"/>
</dbReference>
<dbReference type="InterPro" id="IPR006311">
    <property type="entry name" value="TAT_signal"/>
</dbReference>
<dbReference type="PANTHER" id="PTHR42693:SF43">
    <property type="entry name" value="BLL2667 PROTEIN"/>
    <property type="match status" value="1"/>
</dbReference>
<comment type="caution">
    <text evidence="8">The sequence shown here is derived from an EMBL/GenBank/DDBJ whole genome shotgun (WGS) entry which is preliminary data.</text>
</comment>
<keyword evidence="9" id="KW-1185">Reference proteome</keyword>
<sequence length="861" mass="93707">MFKMNRRQLFMSTAKSALLSALGAVGFRTGAEAQAPTATSAPASPRVAQGSESLGEPGSPSAIRTIPGDILPAPELPFGGEIKLNALQSKSWWQPRIVPPKGAPNIVLIMTDDVGFGAPSTFGGVIPTPTLDRLAANGLRYANFHTTSLCSPTRAALLTGRNHHSVGFGVISEIATGFPGYDSVMGPESATIAKILKGNGYRTAWFGKNHNTPAFQTSQAGPFDQWPTGMGFDYFYGFNAGDVSQWEPMLTRNTTPIAPFVGNPGWNLITAMADEAIGWMKQINDLDPSLPFMIYYAPGATHAPHHPTPEWIKKISAMHLFDDGFEAVRERIFENQKRLGVIPANAQLTPWPKDLIKTWKQHTPEEKKMLVREADVYGAYLAYADHEIGRVIQAVDDIGKLDNTIVIYISGDNGASAEGSAMGTWNEVLPFNGVHPTAAENMKYYDAWGNNETYPHYSYAWAWTFDTPFKWTKQIPSFFGGTKNGMVISWPAGIKDKGGIRWQFHHVVDIAPTLLEITGIAAPNQVDGVAQKPIEGVSLAYTFASSAGGFSAPSRHSTQYFEMLGVQGLYNNGWMYSAVPIRAPWELTGAAVADPATAFKFELFELKNDWTQFTDVSAQHPEKMAEMHDLMFGEFAKYQVLPLDASAATRFVAPRPSLAAGRTVFDYSGLKVSDIPEGNMPSLLNTTYTITAGIDVPDNASGMIINEGGRFYGWGLYLVKGAPIFTYNNQGLIRTRWQGPALSVGKHIIEFHFQYDGLGAATLAFNNVSGVGRGGTGTLKIDGKVVSTRKMENTVPLTKPLDTVFNIGAAAGTPVDDADYSIPFPFAGKIDKLTVVLDRPKLTPEDIRRLREAEARQGADK</sequence>
<dbReference type="Proteomes" id="UP000248021">
    <property type="component" value="Unassembled WGS sequence"/>
</dbReference>
<dbReference type="PANTHER" id="PTHR42693">
    <property type="entry name" value="ARYLSULFATASE FAMILY MEMBER"/>
    <property type="match status" value="1"/>
</dbReference>
<dbReference type="AlphaFoldDB" id="A0A2V3TVQ3"/>
<evidence type="ECO:0000256" key="3">
    <source>
        <dbReference type="ARBA" id="ARBA00022801"/>
    </source>
</evidence>
<dbReference type="GO" id="GO:0016787">
    <property type="term" value="F:hydrolase activity"/>
    <property type="evidence" value="ECO:0007669"/>
    <property type="project" value="UniProtKB-KW"/>
</dbReference>
<evidence type="ECO:0000256" key="5">
    <source>
        <dbReference type="SAM" id="MobiDB-lite"/>
    </source>
</evidence>
<dbReference type="CDD" id="cd16025">
    <property type="entry name" value="PAS_like"/>
    <property type="match status" value="1"/>
</dbReference>
<evidence type="ECO:0000256" key="6">
    <source>
        <dbReference type="SAM" id="SignalP"/>
    </source>
</evidence>
<dbReference type="Gene3D" id="3.40.720.10">
    <property type="entry name" value="Alkaline Phosphatase, subunit A"/>
    <property type="match status" value="1"/>
</dbReference>
<dbReference type="SUPFAM" id="SSF53649">
    <property type="entry name" value="Alkaline phosphatase-like"/>
    <property type="match status" value="1"/>
</dbReference>
<dbReference type="InterPro" id="IPR050738">
    <property type="entry name" value="Sulfatase"/>
</dbReference>
<gene>
    <name evidence="8" type="ORF">C7450_11397</name>
</gene>
<evidence type="ECO:0000256" key="4">
    <source>
        <dbReference type="ARBA" id="ARBA00022837"/>
    </source>
</evidence>
<protein>
    <submittedName>
        <fullName evidence="8">Arylsulfatase</fullName>
    </submittedName>
</protein>
<dbReference type="InterPro" id="IPR017850">
    <property type="entry name" value="Alkaline_phosphatase_core_sf"/>
</dbReference>
<dbReference type="GO" id="GO:0046872">
    <property type="term" value="F:metal ion binding"/>
    <property type="evidence" value="ECO:0007669"/>
    <property type="project" value="UniProtKB-KW"/>
</dbReference>
<dbReference type="PROSITE" id="PS00523">
    <property type="entry name" value="SULFATASE_1"/>
    <property type="match status" value="1"/>
</dbReference>
<organism evidence="8 9">
    <name type="scientific">Chelatococcus asaccharovorans</name>
    <dbReference type="NCBI Taxonomy" id="28210"/>
    <lineage>
        <taxon>Bacteria</taxon>
        <taxon>Pseudomonadati</taxon>
        <taxon>Pseudomonadota</taxon>
        <taxon>Alphaproteobacteria</taxon>
        <taxon>Hyphomicrobiales</taxon>
        <taxon>Chelatococcaceae</taxon>
        <taxon>Chelatococcus</taxon>
    </lineage>
</organism>
<comment type="similarity">
    <text evidence="1">Belongs to the sulfatase family.</text>
</comment>
<dbReference type="EMBL" id="QJJK01000013">
    <property type="protein sequence ID" value="PXW53609.1"/>
    <property type="molecule type" value="Genomic_DNA"/>
</dbReference>
<feature type="chain" id="PRO_5015977388" evidence="6">
    <location>
        <begin position="34"/>
        <end position="861"/>
    </location>
</feature>
<feature type="compositionally biased region" description="Low complexity" evidence="5">
    <location>
        <begin position="35"/>
        <end position="61"/>
    </location>
</feature>
<evidence type="ECO:0000313" key="8">
    <source>
        <dbReference type="EMBL" id="PXW53609.1"/>
    </source>
</evidence>
<keyword evidence="4" id="KW-0106">Calcium</keyword>
<dbReference type="Gene3D" id="3.30.1120.10">
    <property type="match status" value="1"/>
</dbReference>
<evidence type="ECO:0000259" key="7">
    <source>
        <dbReference type="Pfam" id="PF00884"/>
    </source>
</evidence>
<dbReference type="InterPro" id="IPR024607">
    <property type="entry name" value="Sulfatase_CS"/>
</dbReference>
<feature type="domain" description="Sulfatase N-terminal" evidence="7">
    <location>
        <begin position="104"/>
        <end position="520"/>
    </location>
</feature>
<feature type="region of interest" description="Disordered" evidence="5">
    <location>
        <begin position="35"/>
        <end position="64"/>
    </location>
</feature>
<accession>A0A2V3TVQ3</accession>
<keyword evidence="3" id="KW-0378">Hydrolase</keyword>
<proteinExistence type="inferred from homology"/>
<feature type="signal peptide" evidence="6">
    <location>
        <begin position="1"/>
        <end position="33"/>
    </location>
</feature>
<evidence type="ECO:0000256" key="1">
    <source>
        <dbReference type="ARBA" id="ARBA00008779"/>
    </source>
</evidence>
<reference evidence="8 9" key="1">
    <citation type="submission" date="2018-05" db="EMBL/GenBank/DDBJ databases">
        <title>Genomic Encyclopedia of Type Strains, Phase IV (KMG-IV): sequencing the most valuable type-strain genomes for metagenomic binning, comparative biology and taxonomic classification.</title>
        <authorList>
            <person name="Goeker M."/>
        </authorList>
    </citation>
    <scope>NUCLEOTIDE SEQUENCE [LARGE SCALE GENOMIC DNA]</scope>
    <source>
        <strain evidence="8 9">DSM 6462</strain>
    </source>
</reference>